<organism evidence="1 2">
    <name type="scientific">Sphingomonas arvum</name>
    <dbReference type="NCBI Taxonomy" id="2992113"/>
    <lineage>
        <taxon>Bacteria</taxon>
        <taxon>Pseudomonadati</taxon>
        <taxon>Pseudomonadota</taxon>
        <taxon>Alphaproteobacteria</taxon>
        <taxon>Sphingomonadales</taxon>
        <taxon>Sphingomonadaceae</taxon>
        <taxon>Sphingomonas</taxon>
    </lineage>
</organism>
<sequence length="92" mass="10174">MHQPIQQLRLLDSVHVAAMLGITPGTLKFWRHKNRGPKFVKLGDSPQAGVAYDEADVRAFIESRKFASTSAYSPAGLANVRPTISRTPELTR</sequence>
<gene>
    <name evidence="1" type="ORF">OMW55_06070</name>
</gene>
<dbReference type="InterPro" id="IPR009061">
    <property type="entry name" value="DNA-bd_dom_put_sf"/>
</dbReference>
<reference evidence="1 2" key="1">
    <citation type="submission" date="2022-10" db="EMBL/GenBank/DDBJ databases">
        <title>Sphingomonas sp.</title>
        <authorList>
            <person name="Jin C."/>
        </authorList>
    </citation>
    <scope>NUCLEOTIDE SEQUENCE [LARGE SCALE GENOMIC DNA]</scope>
    <source>
        <strain evidence="1 2">BN140010</strain>
    </source>
</reference>
<evidence type="ECO:0000313" key="1">
    <source>
        <dbReference type="EMBL" id="MCW3797371.1"/>
    </source>
</evidence>
<accession>A0ABT3JEA6</accession>
<dbReference type="SUPFAM" id="SSF46955">
    <property type="entry name" value="Putative DNA-binding domain"/>
    <property type="match status" value="1"/>
</dbReference>
<proteinExistence type="predicted"/>
<dbReference type="Proteomes" id="UP001526246">
    <property type="component" value="Unassembled WGS sequence"/>
</dbReference>
<name>A0ABT3JEA6_9SPHN</name>
<comment type="caution">
    <text evidence="1">The sequence shown here is derived from an EMBL/GenBank/DDBJ whole genome shotgun (WGS) entry which is preliminary data.</text>
</comment>
<dbReference type="EMBL" id="JAPDOB010000001">
    <property type="protein sequence ID" value="MCW3797371.1"/>
    <property type="molecule type" value="Genomic_DNA"/>
</dbReference>
<keyword evidence="2" id="KW-1185">Reference proteome</keyword>
<dbReference type="GO" id="GO:0003677">
    <property type="term" value="F:DNA binding"/>
    <property type="evidence" value="ECO:0007669"/>
    <property type="project" value="UniProtKB-KW"/>
</dbReference>
<protein>
    <submittedName>
        <fullName evidence="1">DNA-binding protein</fullName>
    </submittedName>
</protein>
<evidence type="ECO:0000313" key="2">
    <source>
        <dbReference type="Proteomes" id="UP001526246"/>
    </source>
</evidence>
<keyword evidence="1" id="KW-0238">DNA-binding</keyword>
<dbReference type="RefSeq" id="WP_264881588.1">
    <property type="nucleotide sequence ID" value="NZ_JAPDOB010000001.1"/>
</dbReference>